<gene>
    <name evidence="3" type="ORF">GCM10023353_32670</name>
</gene>
<dbReference type="Proteomes" id="UP001500839">
    <property type="component" value="Unassembled WGS sequence"/>
</dbReference>
<accession>A0ABP9CZ60</accession>
<dbReference type="EMBL" id="BAABKQ010000001">
    <property type="protein sequence ID" value="GAA4821777.1"/>
    <property type="molecule type" value="Genomic_DNA"/>
</dbReference>
<comment type="caution">
    <text evidence="3">The sequence shown here is derived from an EMBL/GenBank/DDBJ whole genome shotgun (WGS) entry which is preliminary data.</text>
</comment>
<proteinExistence type="predicted"/>
<keyword evidence="2" id="KW-0812">Transmembrane</keyword>
<keyword evidence="4" id="KW-1185">Reference proteome</keyword>
<evidence type="ECO:0000256" key="2">
    <source>
        <dbReference type="SAM" id="Phobius"/>
    </source>
</evidence>
<feature type="compositionally biased region" description="Low complexity" evidence="1">
    <location>
        <begin position="313"/>
        <end position="332"/>
    </location>
</feature>
<feature type="compositionally biased region" description="Low complexity" evidence="1">
    <location>
        <begin position="249"/>
        <end position="258"/>
    </location>
</feature>
<name>A0ABP9CZ60_9ACTN</name>
<dbReference type="PANTHER" id="PTHR48125">
    <property type="entry name" value="LP07818P1"/>
    <property type="match status" value="1"/>
</dbReference>
<protein>
    <submittedName>
        <fullName evidence="3">Uncharacterized protein</fullName>
    </submittedName>
</protein>
<sequence>MSAILGVCINGDDVRMALADAPMSGDPAVHGGRGVRRRSVEVLDAARLLTDVPAYGTPEEQVAYALRPLLAGRAGQGAAARIDRTIRSVVFAYHDADQAKRITMGTDAAGLTHYSLMPTPVAALAELMATRQVGFARHVAVCNVDSWRYSCGIVDADGAMVGDIQRISTDKLAAADVDVLEGVAMVVDAAQQLSGVMADLVVLVGERIHEQFDAEVVERELGLPVIVPEKPESVVARGASLLPSREAVGASGAASDGDWAPVAERSRRGPDWTSSAAAVAGIVGLVLLAGLVVGAVAASGVLAGNDTASGPESTTLPTSPAAPSPASTTKAPEVPPPPPPEPVTTEAPAPPPPVTQRAPAPPPPPPAPEPPPPPVTEEQPAAPPPQQAPQPPPQQAPAPQPAPPPLEINIPGLPPIEIPLPGA</sequence>
<feature type="transmembrane region" description="Helical" evidence="2">
    <location>
        <begin position="275"/>
        <end position="303"/>
    </location>
</feature>
<feature type="compositionally biased region" description="Pro residues" evidence="1">
    <location>
        <begin position="333"/>
        <end position="423"/>
    </location>
</feature>
<evidence type="ECO:0000313" key="3">
    <source>
        <dbReference type="EMBL" id="GAA4821777.1"/>
    </source>
</evidence>
<dbReference type="PANTHER" id="PTHR48125:SF12">
    <property type="entry name" value="AT HOOK TRANSCRIPTION FACTOR FAMILY-RELATED"/>
    <property type="match status" value="1"/>
</dbReference>
<evidence type="ECO:0000256" key="1">
    <source>
        <dbReference type="SAM" id="MobiDB-lite"/>
    </source>
</evidence>
<evidence type="ECO:0000313" key="4">
    <source>
        <dbReference type="Proteomes" id="UP001500839"/>
    </source>
</evidence>
<keyword evidence="2" id="KW-0472">Membrane</keyword>
<feature type="region of interest" description="Disordered" evidence="1">
    <location>
        <begin position="304"/>
        <end position="423"/>
    </location>
</feature>
<keyword evidence="2" id="KW-1133">Transmembrane helix</keyword>
<reference evidence="4" key="1">
    <citation type="journal article" date="2019" name="Int. J. Syst. Evol. Microbiol.">
        <title>The Global Catalogue of Microorganisms (GCM) 10K type strain sequencing project: providing services to taxonomists for standard genome sequencing and annotation.</title>
        <authorList>
            <consortium name="The Broad Institute Genomics Platform"/>
            <consortium name="The Broad Institute Genome Sequencing Center for Infectious Disease"/>
            <person name="Wu L."/>
            <person name="Ma J."/>
        </authorList>
    </citation>
    <scope>NUCLEOTIDE SEQUENCE [LARGE SCALE GENOMIC DNA]</scope>
    <source>
        <strain evidence="4">JCM 18542</strain>
    </source>
</reference>
<organism evidence="3 4">
    <name type="scientific">Tomitella cavernea</name>
    <dbReference type="NCBI Taxonomy" id="1387982"/>
    <lineage>
        <taxon>Bacteria</taxon>
        <taxon>Bacillati</taxon>
        <taxon>Actinomycetota</taxon>
        <taxon>Actinomycetes</taxon>
        <taxon>Mycobacteriales</taxon>
        <taxon>Tomitella</taxon>
    </lineage>
</organism>
<feature type="region of interest" description="Disordered" evidence="1">
    <location>
        <begin position="247"/>
        <end position="271"/>
    </location>
</feature>